<evidence type="ECO:0000313" key="1">
    <source>
        <dbReference type="EMBL" id="KAH1046029.1"/>
    </source>
</evidence>
<protein>
    <submittedName>
        <fullName evidence="1">Uncharacterized protein</fullName>
    </submittedName>
</protein>
<proteinExistence type="predicted"/>
<keyword evidence="2" id="KW-1185">Reference proteome</keyword>
<evidence type="ECO:0000313" key="2">
    <source>
        <dbReference type="Proteomes" id="UP000828251"/>
    </source>
</evidence>
<accession>A0A9D3UJL8</accession>
<sequence>MVGERGIEVGRNGDSQYYQSQFLSAACTQHGSKNVLQLPQIEIPAGEKNDSV</sequence>
<reference evidence="1 2" key="1">
    <citation type="journal article" date="2021" name="Plant Biotechnol. J.">
        <title>Multi-omics assisted identification of the key and species-specific regulatory components of drought-tolerant mechanisms in Gossypium stocksii.</title>
        <authorList>
            <person name="Yu D."/>
            <person name="Ke L."/>
            <person name="Zhang D."/>
            <person name="Wu Y."/>
            <person name="Sun Y."/>
            <person name="Mei J."/>
            <person name="Sun J."/>
            <person name="Sun Y."/>
        </authorList>
    </citation>
    <scope>NUCLEOTIDE SEQUENCE [LARGE SCALE GENOMIC DNA]</scope>
    <source>
        <strain evidence="2">cv. E1</strain>
        <tissue evidence="1">Leaf</tissue>
    </source>
</reference>
<comment type="caution">
    <text evidence="1">The sequence shown here is derived from an EMBL/GenBank/DDBJ whole genome shotgun (WGS) entry which is preliminary data.</text>
</comment>
<dbReference type="EMBL" id="JAIQCV010000011">
    <property type="protein sequence ID" value="KAH1046029.1"/>
    <property type="molecule type" value="Genomic_DNA"/>
</dbReference>
<dbReference type="PROSITE" id="PS51257">
    <property type="entry name" value="PROKAR_LIPOPROTEIN"/>
    <property type="match status" value="1"/>
</dbReference>
<gene>
    <name evidence="1" type="ORF">J1N35_036813</name>
</gene>
<name>A0A9D3UJL8_9ROSI</name>
<organism evidence="1 2">
    <name type="scientific">Gossypium stocksii</name>
    <dbReference type="NCBI Taxonomy" id="47602"/>
    <lineage>
        <taxon>Eukaryota</taxon>
        <taxon>Viridiplantae</taxon>
        <taxon>Streptophyta</taxon>
        <taxon>Embryophyta</taxon>
        <taxon>Tracheophyta</taxon>
        <taxon>Spermatophyta</taxon>
        <taxon>Magnoliopsida</taxon>
        <taxon>eudicotyledons</taxon>
        <taxon>Gunneridae</taxon>
        <taxon>Pentapetalae</taxon>
        <taxon>rosids</taxon>
        <taxon>malvids</taxon>
        <taxon>Malvales</taxon>
        <taxon>Malvaceae</taxon>
        <taxon>Malvoideae</taxon>
        <taxon>Gossypium</taxon>
    </lineage>
</organism>
<dbReference type="Proteomes" id="UP000828251">
    <property type="component" value="Unassembled WGS sequence"/>
</dbReference>
<dbReference type="AlphaFoldDB" id="A0A9D3UJL8"/>